<dbReference type="GO" id="GO:0006396">
    <property type="term" value="P:RNA processing"/>
    <property type="evidence" value="ECO:0007669"/>
    <property type="project" value="InterPro"/>
</dbReference>
<organism evidence="4 5">
    <name type="scientific">Phaeodactylibacter xiamenensis</name>
    <dbReference type="NCBI Taxonomy" id="1524460"/>
    <lineage>
        <taxon>Bacteria</taxon>
        <taxon>Pseudomonadati</taxon>
        <taxon>Bacteroidota</taxon>
        <taxon>Saprospiria</taxon>
        <taxon>Saprospirales</taxon>
        <taxon>Haliscomenobacteraceae</taxon>
        <taxon>Phaeodactylibacter</taxon>
    </lineage>
</organism>
<dbReference type="AlphaFoldDB" id="A0A098S0R5"/>
<dbReference type="InterPro" id="IPR029028">
    <property type="entry name" value="Alpha/beta_knot_MTases"/>
</dbReference>
<dbReference type="InterPro" id="IPR051259">
    <property type="entry name" value="rRNA_Methyltransferase"/>
</dbReference>
<dbReference type="PANTHER" id="PTHR43191">
    <property type="entry name" value="RRNA METHYLTRANSFERASE 3"/>
    <property type="match status" value="1"/>
</dbReference>
<evidence type="ECO:0000313" key="5">
    <source>
        <dbReference type="Proteomes" id="UP000029736"/>
    </source>
</evidence>
<feature type="domain" description="tRNA/rRNA methyltransferase SpoU type" evidence="3">
    <location>
        <begin position="29"/>
        <end position="167"/>
    </location>
</feature>
<protein>
    <recommendedName>
        <fullName evidence="3">tRNA/rRNA methyltransferase SpoU type domain-containing protein</fullName>
    </recommendedName>
</protein>
<keyword evidence="2" id="KW-0808">Transferase</keyword>
<name>A0A098S0R5_9BACT</name>
<evidence type="ECO:0000256" key="2">
    <source>
        <dbReference type="ARBA" id="ARBA00022679"/>
    </source>
</evidence>
<dbReference type="InterPro" id="IPR001537">
    <property type="entry name" value="SpoU_MeTrfase"/>
</dbReference>
<dbReference type="EMBL" id="JPOS01000090">
    <property type="protein sequence ID" value="KGE85368.1"/>
    <property type="molecule type" value="Genomic_DNA"/>
</dbReference>
<reference evidence="4 5" key="1">
    <citation type="journal article" date="2014" name="Int. J. Syst. Evol. Microbiol.">
        <title>Phaeodactylibacter xiamenensis gen. nov., sp. nov., a member of the family Saprospiraceae isolated from the marine alga Phaeodactylum tricornutum.</title>
        <authorList>
            <person name="Chen Z.Jr."/>
            <person name="Lei X."/>
            <person name="Lai Q."/>
            <person name="Li Y."/>
            <person name="Zhang B."/>
            <person name="Zhang J."/>
            <person name="Zhang H."/>
            <person name="Yang L."/>
            <person name="Zheng W."/>
            <person name="Tian Y."/>
            <person name="Yu Z."/>
            <person name="Xu H.Jr."/>
            <person name="Zheng T."/>
        </authorList>
    </citation>
    <scope>NUCLEOTIDE SEQUENCE [LARGE SCALE GENOMIC DNA]</scope>
    <source>
        <strain evidence="4 5">KD52</strain>
    </source>
</reference>
<proteinExistence type="predicted"/>
<comment type="caution">
    <text evidence="4">The sequence shown here is derived from an EMBL/GenBank/DDBJ whole genome shotgun (WGS) entry which is preliminary data.</text>
</comment>
<dbReference type="Proteomes" id="UP000029736">
    <property type="component" value="Unassembled WGS sequence"/>
</dbReference>
<sequence length="176" mass="19776">MPKQSTFYDDRPEDLQAYIRNISNNRHPLSLLLAGITDVRNIGSLFRLADAARLAHLYFYGPAELLEHRKVRRVARATLDYVPHSVLDLESAQALAEDHIFLGLEITDQSLPYTQVEAQAETVLVVGQEAHGIPPEILELCRQTMHLPMYGVNTSMNVAMAAGIAVYDQIRQLKTH</sequence>
<evidence type="ECO:0000259" key="3">
    <source>
        <dbReference type="Pfam" id="PF00588"/>
    </source>
</evidence>
<accession>A0A098S0R5</accession>
<dbReference type="GO" id="GO:0003723">
    <property type="term" value="F:RNA binding"/>
    <property type="evidence" value="ECO:0007669"/>
    <property type="project" value="InterPro"/>
</dbReference>
<evidence type="ECO:0000256" key="1">
    <source>
        <dbReference type="ARBA" id="ARBA00022603"/>
    </source>
</evidence>
<dbReference type="Gene3D" id="3.40.1280.10">
    <property type="match status" value="1"/>
</dbReference>
<dbReference type="SUPFAM" id="SSF75217">
    <property type="entry name" value="alpha/beta knot"/>
    <property type="match status" value="1"/>
</dbReference>
<evidence type="ECO:0000313" key="4">
    <source>
        <dbReference type="EMBL" id="KGE85368.1"/>
    </source>
</evidence>
<dbReference type="PANTHER" id="PTHR43191:SF2">
    <property type="entry name" value="RRNA METHYLTRANSFERASE 3, MITOCHONDRIAL"/>
    <property type="match status" value="1"/>
</dbReference>
<dbReference type="InterPro" id="IPR029026">
    <property type="entry name" value="tRNA_m1G_MTases_N"/>
</dbReference>
<dbReference type="Pfam" id="PF00588">
    <property type="entry name" value="SpoU_methylase"/>
    <property type="match status" value="1"/>
</dbReference>
<dbReference type="OrthoDB" id="9795352at2"/>
<keyword evidence="5" id="KW-1185">Reference proteome</keyword>
<dbReference type="GO" id="GO:0008173">
    <property type="term" value="F:RNA methyltransferase activity"/>
    <property type="evidence" value="ECO:0007669"/>
    <property type="project" value="InterPro"/>
</dbReference>
<dbReference type="STRING" id="1524460.IX84_28125"/>
<keyword evidence="1" id="KW-0489">Methyltransferase</keyword>
<dbReference type="RefSeq" id="WP_044228505.1">
    <property type="nucleotide sequence ID" value="NZ_JBKAGJ010000004.1"/>
</dbReference>
<dbReference type="GO" id="GO:0032259">
    <property type="term" value="P:methylation"/>
    <property type="evidence" value="ECO:0007669"/>
    <property type="project" value="UniProtKB-KW"/>
</dbReference>
<gene>
    <name evidence="4" type="ORF">IX84_28125</name>
</gene>